<dbReference type="AlphaFoldDB" id="A0A1S8R9X3"/>
<evidence type="ECO:0000313" key="4">
    <source>
        <dbReference type="Proteomes" id="UP000190973"/>
    </source>
</evidence>
<sequence length="84" mass="8648">MSPVGPVGPTGPVAPVGPGPVAPVGPSEEIVTLKKGLCVCNGHSLEKYPIIVSIIFSIPIRVIPLLGIVLFTHPLTKSVISMLT</sequence>
<keyword evidence="2" id="KW-0472">Membrane</keyword>
<organism evidence="3 4">
    <name type="scientific">Clostridium beijerinckii</name>
    <name type="common">Clostridium MP</name>
    <dbReference type="NCBI Taxonomy" id="1520"/>
    <lineage>
        <taxon>Bacteria</taxon>
        <taxon>Bacillati</taxon>
        <taxon>Bacillota</taxon>
        <taxon>Clostridia</taxon>
        <taxon>Eubacteriales</taxon>
        <taxon>Clostridiaceae</taxon>
        <taxon>Clostridium</taxon>
    </lineage>
</organism>
<dbReference type="Proteomes" id="UP000190973">
    <property type="component" value="Unassembled WGS sequence"/>
</dbReference>
<gene>
    <name evidence="3" type="ORF">CLBCK_51270</name>
</gene>
<dbReference type="EMBL" id="LZZI01000346">
    <property type="protein sequence ID" value="OOM49895.1"/>
    <property type="molecule type" value="Genomic_DNA"/>
</dbReference>
<accession>A0A1S8R9X3</accession>
<feature type="region of interest" description="Disordered" evidence="1">
    <location>
        <begin position="1"/>
        <end position="20"/>
    </location>
</feature>
<evidence type="ECO:0000313" key="3">
    <source>
        <dbReference type="EMBL" id="OOM49895.1"/>
    </source>
</evidence>
<name>A0A1S8R9X3_CLOBE</name>
<evidence type="ECO:0000256" key="1">
    <source>
        <dbReference type="SAM" id="MobiDB-lite"/>
    </source>
</evidence>
<evidence type="ECO:0000256" key="2">
    <source>
        <dbReference type="SAM" id="Phobius"/>
    </source>
</evidence>
<comment type="caution">
    <text evidence="3">The sequence shown here is derived from an EMBL/GenBank/DDBJ whole genome shotgun (WGS) entry which is preliminary data.</text>
</comment>
<feature type="compositionally biased region" description="Low complexity" evidence="1">
    <location>
        <begin position="1"/>
        <end position="14"/>
    </location>
</feature>
<proteinExistence type="predicted"/>
<feature type="transmembrane region" description="Helical" evidence="2">
    <location>
        <begin position="50"/>
        <end position="72"/>
    </location>
</feature>
<keyword evidence="2" id="KW-1133">Transmembrane helix</keyword>
<protein>
    <submittedName>
        <fullName evidence="3">Uncharacterized protein</fullName>
    </submittedName>
</protein>
<reference evidence="3 4" key="1">
    <citation type="submission" date="2016-05" db="EMBL/GenBank/DDBJ databases">
        <title>Microbial solvent formation.</title>
        <authorList>
            <person name="Poehlein A."/>
            <person name="Montoya Solano J.D."/>
            <person name="Flitsch S."/>
            <person name="Krabben P."/>
            <person name="Duerre P."/>
            <person name="Daniel R."/>
        </authorList>
    </citation>
    <scope>NUCLEOTIDE SEQUENCE [LARGE SCALE GENOMIC DNA]</scope>
    <source>
        <strain evidence="3 4">DSM 53</strain>
    </source>
</reference>
<keyword evidence="2" id="KW-0812">Transmembrane</keyword>